<keyword evidence="6 10" id="KW-0274">FAD</keyword>
<dbReference type="KEGG" id="ccos:Pan44_23460"/>
<evidence type="ECO:0000256" key="7">
    <source>
        <dbReference type="ARBA" id="ARBA00022842"/>
    </source>
</evidence>
<evidence type="ECO:0000313" key="12">
    <source>
        <dbReference type="EMBL" id="QDT54317.1"/>
    </source>
</evidence>
<gene>
    <name evidence="12" type="primary">apbE_4</name>
    <name evidence="12" type="ORF">Pan44_23460</name>
</gene>
<feature type="binding site" evidence="11">
    <location>
        <position position="307"/>
    </location>
    <ligand>
        <name>Mg(2+)</name>
        <dbReference type="ChEBI" id="CHEBI:18420"/>
    </ligand>
</feature>
<comment type="catalytic activity">
    <reaction evidence="9 10">
        <text>L-threonyl-[protein] + FAD = FMN-L-threonyl-[protein] + AMP + H(+)</text>
        <dbReference type="Rhea" id="RHEA:36847"/>
        <dbReference type="Rhea" id="RHEA-COMP:11060"/>
        <dbReference type="Rhea" id="RHEA-COMP:11061"/>
        <dbReference type="ChEBI" id="CHEBI:15378"/>
        <dbReference type="ChEBI" id="CHEBI:30013"/>
        <dbReference type="ChEBI" id="CHEBI:57692"/>
        <dbReference type="ChEBI" id="CHEBI:74257"/>
        <dbReference type="ChEBI" id="CHEBI:456215"/>
        <dbReference type="EC" id="2.7.1.180"/>
    </reaction>
</comment>
<dbReference type="EMBL" id="CP036271">
    <property type="protein sequence ID" value="QDT54317.1"/>
    <property type="molecule type" value="Genomic_DNA"/>
</dbReference>
<keyword evidence="5 10" id="KW-0479">Metal-binding</keyword>
<evidence type="ECO:0000256" key="10">
    <source>
        <dbReference type="PIRNR" id="PIRNR006268"/>
    </source>
</evidence>
<dbReference type="Proteomes" id="UP000315700">
    <property type="component" value="Chromosome"/>
</dbReference>
<dbReference type="Gene3D" id="3.10.520.10">
    <property type="entry name" value="ApbE-like domains"/>
    <property type="match status" value="1"/>
</dbReference>
<dbReference type="PANTHER" id="PTHR30040:SF2">
    <property type="entry name" value="FAD:PROTEIN FMN TRANSFERASE"/>
    <property type="match status" value="1"/>
</dbReference>
<sequence>MALACALAVGASGFALPGPECRVFAQESKSAPQPAETRFEFEQVRFAAPVRLLVYAPSEALANNVSRDVFARLKQLDRIMSDYDPESELSRLCAQAGSGRPVSVSRELFDVLAESQRLAGATGGAFDITVAPVVKLWRQARRRKQLPTEAQLKEAMSLVGAKSLRLNEADRTAELLKPGMLLDLGGIAQGYAADEAMRILKEAGLPRSLVDVSGDIRVGDAPPGRDGWRVEVEALKSKTPLASPAEPHFVTLTNAAISTAGDAYQSTEIDGVRYSHIIDARTGRPMTESCSVTVIAHDALTADGLDTALCVLDDAGGRKLVKSVPGVRVYVARMKEGRVEASEFASDSK</sequence>
<dbReference type="RefSeq" id="WP_197454025.1">
    <property type="nucleotide sequence ID" value="NZ_CP036271.1"/>
</dbReference>
<dbReference type="Pfam" id="PF02424">
    <property type="entry name" value="ApbE"/>
    <property type="match status" value="1"/>
</dbReference>
<dbReference type="SUPFAM" id="SSF143631">
    <property type="entry name" value="ApbE-like"/>
    <property type="match status" value="1"/>
</dbReference>
<dbReference type="InterPro" id="IPR003374">
    <property type="entry name" value="ApbE-like_sf"/>
</dbReference>
<comment type="cofactor">
    <cofactor evidence="11">
        <name>Mg(2+)</name>
        <dbReference type="ChEBI" id="CHEBI:18420"/>
    </cofactor>
    <cofactor evidence="11">
        <name>Mn(2+)</name>
        <dbReference type="ChEBI" id="CHEBI:29035"/>
    </cofactor>
    <text evidence="11">Magnesium. Can also use manganese.</text>
</comment>
<name>A0A517SDY0_9PLAN</name>
<evidence type="ECO:0000256" key="6">
    <source>
        <dbReference type="ARBA" id="ARBA00022827"/>
    </source>
</evidence>
<keyword evidence="3 10" id="KW-0285">Flavoprotein</keyword>
<reference evidence="12 13" key="1">
    <citation type="submission" date="2019-02" db="EMBL/GenBank/DDBJ databases">
        <title>Deep-cultivation of Planctomycetes and their phenomic and genomic characterization uncovers novel biology.</title>
        <authorList>
            <person name="Wiegand S."/>
            <person name="Jogler M."/>
            <person name="Boedeker C."/>
            <person name="Pinto D."/>
            <person name="Vollmers J."/>
            <person name="Rivas-Marin E."/>
            <person name="Kohn T."/>
            <person name="Peeters S.H."/>
            <person name="Heuer A."/>
            <person name="Rast P."/>
            <person name="Oberbeckmann S."/>
            <person name="Bunk B."/>
            <person name="Jeske O."/>
            <person name="Meyerdierks A."/>
            <person name="Storesund J.E."/>
            <person name="Kallscheuer N."/>
            <person name="Luecker S."/>
            <person name="Lage O.M."/>
            <person name="Pohl T."/>
            <person name="Merkel B.J."/>
            <person name="Hornburger P."/>
            <person name="Mueller R.-W."/>
            <person name="Bruemmer F."/>
            <person name="Labrenz M."/>
            <person name="Spormann A.M."/>
            <person name="Op den Camp H."/>
            <person name="Overmann J."/>
            <person name="Amann R."/>
            <person name="Jetten M.S.M."/>
            <person name="Mascher T."/>
            <person name="Medema M.H."/>
            <person name="Devos D.P."/>
            <person name="Kaster A.-K."/>
            <person name="Ovreas L."/>
            <person name="Rohde M."/>
            <person name="Galperin M.Y."/>
            <person name="Jogler C."/>
        </authorList>
    </citation>
    <scope>NUCLEOTIDE SEQUENCE [LARGE SCALE GENOMIC DNA]</scope>
    <source>
        <strain evidence="12 13">Pan44</strain>
    </source>
</reference>
<organism evidence="12 13">
    <name type="scientific">Caulifigura coniformis</name>
    <dbReference type="NCBI Taxonomy" id="2527983"/>
    <lineage>
        <taxon>Bacteria</taxon>
        <taxon>Pseudomonadati</taxon>
        <taxon>Planctomycetota</taxon>
        <taxon>Planctomycetia</taxon>
        <taxon>Planctomycetales</taxon>
        <taxon>Planctomycetaceae</taxon>
        <taxon>Caulifigura</taxon>
    </lineage>
</organism>
<dbReference type="AlphaFoldDB" id="A0A517SDY0"/>
<dbReference type="GO" id="GO:0046872">
    <property type="term" value="F:metal ion binding"/>
    <property type="evidence" value="ECO:0007669"/>
    <property type="project" value="UniProtKB-UniRule"/>
</dbReference>
<evidence type="ECO:0000256" key="5">
    <source>
        <dbReference type="ARBA" id="ARBA00022723"/>
    </source>
</evidence>
<comment type="similarity">
    <text evidence="10">Belongs to the ApbE family.</text>
</comment>
<dbReference type="GO" id="GO:0016740">
    <property type="term" value="F:transferase activity"/>
    <property type="evidence" value="ECO:0007669"/>
    <property type="project" value="UniProtKB-UniRule"/>
</dbReference>
<keyword evidence="13" id="KW-1185">Reference proteome</keyword>
<dbReference type="InParanoid" id="A0A517SDY0"/>
<protein>
    <recommendedName>
        <fullName evidence="2 10">FAD:protein FMN transferase</fullName>
        <ecNumber evidence="1 10">2.7.1.180</ecNumber>
    </recommendedName>
    <alternativeName>
        <fullName evidence="8 10">Flavin transferase</fullName>
    </alternativeName>
</protein>
<evidence type="ECO:0000256" key="1">
    <source>
        <dbReference type="ARBA" id="ARBA00011955"/>
    </source>
</evidence>
<evidence type="ECO:0000256" key="11">
    <source>
        <dbReference type="PIRSR" id="PIRSR006268-2"/>
    </source>
</evidence>
<keyword evidence="12" id="KW-0449">Lipoprotein</keyword>
<evidence type="ECO:0000256" key="9">
    <source>
        <dbReference type="ARBA" id="ARBA00048540"/>
    </source>
</evidence>
<dbReference type="InterPro" id="IPR024932">
    <property type="entry name" value="ApbE"/>
</dbReference>
<evidence type="ECO:0000256" key="4">
    <source>
        <dbReference type="ARBA" id="ARBA00022679"/>
    </source>
</evidence>
<dbReference type="EC" id="2.7.1.180" evidence="1 10"/>
<keyword evidence="7 10" id="KW-0460">Magnesium</keyword>
<proteinExistence type="inferred from homology"/>
<feature type="binding site" evidence="11">
    <location>
        <position position="186"/>
    </location>
    <ligand>
        <name>Mg(2+)</name>
        <dbReference type="ChEBI" id="CHEBI:18420"/>
    </ligand>
</feature>
<dbReference type="PIRSF" id="PIRSF006268">
    <property type="entry name" value="ApbE"/>
    <property type="match status" value="1"/>
</dbReference>
<dbReference type="PANTHER" id="PTHR30040">
    <property type="entry name" value="THIAMINE BIOSYNTHESIS LIPOPROTEIN APBE"/>
    <property type="match status" value="1"/>
</dbReference>
<evidence type="ECO:0000313" key="13">
    <source>
        <dbReference type="Proteomes" id="UP000315700"/>
    </source>
</evidence>
<evidence type="ECO:0000256" key="3">
    <source>
        <dbReference type="ARBA" id="ARBA00022630"/>
    </source>
</evidence>
<keyword evidence="4 10" id="KW-0808">Transferase</keyword>
<accession>A0A517SDY0</accession>
<dbReference type="FunCoup" id="A0A517SDY0">
    <property type="interactions" value="79"/>
</dbReference>
<evidence type="ECO:0000256" key="8">
    <source>
        <dbReference type="ARBA" id="ARBA00031306"/>
    </source>
</evidence>
<feature type="binding site" evidence="11">
    <location>
        <position position="303"/>
    </location>
    <ligand>
        <name>Mg(2+)</name>
        <dbReference type="ChEBI" id="CHEBI:18420"/>
    </ligand>
</feature>
<evidence type="ECO:0000256" key="2">
    <source>
        <dbReference type="ARBA" id="ARBA00016337"/>
    </source>
</evidence>